<feature type="transmembrane region" description="Helical" evidence="6">
    <location>
        <begin position="184"/>
        <end position="204"/>
    </location>
</feature>
<keyword evidence="3 6" id="KW-1133">Transmembrane helix</keyword>
<feature type="transmembrane region" description="Helical" evidence="6">
    <location>
        <begin position="331"/>
        <end position="350"/>
    </location>
</feature>
<reference evidence="7 8" key="1">
    <citation type="submission" date="2016-08" db="EMBL/GenBank/DDBJ databases">
        <authorList>
            <consortium name="Lentinula edodes genome sequencing consortium"/>
            <person name="Sakamoto Y."/>
            <person name="Nakade K."/>
            <person name="Sato S."/>
            <person name="Yoshida Y."/>
            <person name="Miyazaki K."/>
            <person name="Natsume S."/>
            <person name="Konno N."/>
        </authorList>
    </citation>
    <scope>NUCLEOTIDE SEQUENCE [LARGE SCALE GENOMIC DNA]</scope>
    <source>
        <strain evidence="7 8">NBRC 111202</strain>
    </source>
</reference>
<evidence type="ECO:0000313" key="7">
    <source>
        <dbReference type="EMBL" id="GAW08471.1"/>
    </source>
</evidence>
<dbReference type="Proteomes" id="UP000188533">
    <property type="component" value="Unassembled WGS sequence"/>
</dbReference>
<dbReference type="FunFam" id="1.20.1250.20:FF:000082">
    <property type="entry name" value="MFS multidrug transporter, putative"/>
    <property type="match status" value="1"/>
</dbReference>
<organism evidence="7 8">
    <name type="scientific">Lentinula edodes</name>
    <name type="common">Shiitake mushroom</name>
    <name type="synonym">Lentinus edodes</name>
    <dbReference type="NCBI Taxonomy" id="5353"/>
    <lineage>
        <taxon>Eukaryota</taxon>
        <taxon>Fungi</taxon>
        <taxon>Dikarya</taxon>
        <taxon>Basidiomycota</taxon>
        <taxon>Agaricomycotina</taxon>
        <taxon>Agaricomycetes</taxon>
        <taxon>Agaricomycetidae</taxon>
        <taxon>Agaricales</taxon>
        <taxon>Marasmiineae</taxon>
        <taxon>Omphalotaceae</taxon>
        <taxon>Lentinula</taxon>
    </lineage>
</organism>
<dbReference type="InterPro" id="IPR011701">
    <property type="entry name" value="MFS"/>
</dbReference>
<evidence type="ECO:0000313" key="8">
    <source>
        <dbReference type="Proteomes" id="UP000188533"/>
    </source>
</evidence>
<gene>
    <name evidence="7" type="ORF">LENED_010530</name>
</gene>
<dbReference type="GO" id="GO:0005886">
    <property type="term" value="C:plasma membrane"/>
    <property type="evidence" value="ECO:0007669"/>
    <property type="project" value="TreeGrafter"/>
</dbReference>
<feature type="transmembrane region" description="Helical" evidence="6">
    <location>
        <begin position="128"/>
        <end position="147"/>
    </location>
</feature>
<evidence type="ECO:0000256" key="1">
    <source>
        <dbReference type="ARBA" id="ARBA00004141"/>
    </source>
</evidence>
<accession>A0A1Q3EMS0</accession>
<feature type="transmembrane region" description="Helical" evidence="6">
    <location>
        <begin position="98"/>
        <end position="116"/>
    </location>
</feature>
<dbReference type="Pfam" id="PF07690">
    <property type="entry name" value="MFS_1"/>
    <property type="match status" value="2"/>
</dbReference>
<evidence type="ECO:0000256" key="4">
    <source>
        <dbReference type="ARBA" id="ARBA00023136"/>
    </source>
</evidence>
<comment type="caution">
    <text evidence="7">The sequence shown here is derived from an EMBL/GenBank/DDBJ whole genome shotgun (WGS) entry which is preliminary data.</text>
</comment>
<comment type="subcellular location">
    <subcellularLocation>
        <location evidence="1">Membrane</location>
        <topology evidence="1">Multi-pass membrane protein</topology>
    </subcellularLocation>
</comment>
<dbReference type="InterPro" id="IPR036259">
    <property type="entry name" value="MFS_trans_sf"/>
</dbReference>
<feature type="transmembrane region" description="Helical" evidence="6">
    <location>
        <begin position="362"/>
        <end position="387"/>
    </location>
</feature>
<dbReference type="SUPFAM" id="SSF103473">
    <property type="entry name" value="MFS general substrate transporter"/>
    <property type="match status" value="1"/>
</dbReference>
<dbReference type="AlphaFoldDB" id="A0A1Q3EMS0"/>
<evidence type="ECO:0000256" key="5">
    <source>
        <dbReference type="SAM" id="MobiDB-lite"/>
    </source>
</evidence>
<dbReference type="EMBL" id="BDGU01000641">
    <property type="protein sequence ID" value="GAW08471.1"/>
    <property type="molecule type" value="Genomic_DNA"/>
</dbReference>
<dbReference type="Gene3D" id="1.20.1250.20">
    <property type="entry name" value="MFS general substrate transporter like domains"/>
    <property type="match status" value="2"/>
</dbReference>
<evidence type="ECO:0000256" key="2">
    <source>
        <dbReference type="ARBA" id="ARBA00022692"/>
    </source>
</evidence>
<feature type="transmembrane region" description="Helical" evidence="6">
    <location>
        <begin position="252"/>
        <end position="271"/>
    </location>
</feature>
<feature type="transmembrane region" description="Helical" evidence="6">
    <location>
        <begin position="291"/>
        <end position="310"/>
    </location>
</feature>
<feature type="transmembrane region" description="Helical" evidence="6">
    <location>
        <begin position="423"/>
        <end position="443"/>
    </location>
</feature>
<proteinExistence type="predicted"/>
<sequence length="505" mass="55205">MRPSSVSTEPVDKEITSDLESQVHKGKEVVQIVELGEEEKKYEVDLEPNEHPQQHTSFEKWTVILVVATSALCVTCASSAASFTEAGIAAEFHVPHEVTILSITFFVAGLGIGPLLTGPLSEVYGRNIIYRVSYILLCAFTFGVAFAPDIAVHLVFRFLTGLCGSSFLSVSGGSVSDMFENKEVANPMTVALFALVPETYVPVLRKWKAAKLRRSTGDENYWAPLDKTNISLGEAILVSCYRPFELVIRERMALLLNIWTSLILGILYLAFQAFPVIFEKHHGFDTQQTGLTFLGIGLGMIIGLATQPFWNNFIAKESEKNGGICPPEARLFAGEVGGVLIPLSLYWLAFTTYPSVPWIVPIIASIPFGSGIFLVFTSVFTYLVTAYRPIAASAMASNSAMRSSFAAVFPLFAGYMYTRLGTVGATALLAGIMTLTVPLPFIFRRIGAKLRANSRPYAMPFDPLAGPPIFPFSSTLILNLFLAPLRLFLKACILSRPTSSFSQSL</sequence>
<keyword evidence="8" id="KW-1185">Reference proteome</keyword>
<feature type="transmembrane region" description="Helical" evidence="6">
    <location>
        <begin position="61"/>
        <end position="86"/>
    </location>
</feature>
<evidence type="ECO:0000256" key="3">
    <source>
        <dbReference type="ARBA" id="ARBA00022989"/>
    </source>
</evidence>
<feature type="region of interest" description="Disordered" evidence="5">
    <location>
        <begin position="1"/>
        <end position="22"/>
    </location>
</feature>
<dbReference type="STRING" id="5353.A0A1Q3EMS0"/>
<dbReference type="PANTHER" id="PTHR23502:SF7">
    <property type="entry name" value="DRUG_PROTON ANTIPORTER YHK8-RELATED"/>
    <property type="match status" value="1"/>
</dbReference>
<protein>
    <submittedName>
        <fullName evidence="7">MFS general substrate transporter</fullName>
    </submittedName>
</protein>
<feature type="compositionally biased region" description="Basic and acidic residues" evidence="5">
    <location>
        <begin position="10"/>
        <end position="22"/>
    </location>
</feature>
<name>A0A1Q3EMS0_LENED</name>
<reference evidence="7 8" key="2">
    <citation type="submission" date="2017-02" db="EMBL/GenBank/DDBJ databases">
        <title>A genome survey and senescence transcriptome analysis in Lentinula edodes.</title>
        <authorList>
            <person name="Sakamoto Y."/>
            <person name="Nakade K."/>
            <person name="Sato S."/>
            <person name="Yoshida Y."/>
            <person name="Miyazaki K."/>
            <person name="Natsume S."/>
            <person name="Konno N."/>
        </authorList>
    </citation>
    <scope>NUCLEOTIDE SEQUENCE [LARGE SCALE GENOMIC DNA]</scope>
    <source>
        <strain evidence="7 8">NBRC 111202</strain>
    </source>
</reference>
<dbReference type="PANTHER" id="PTHR23502">
    <property type="entry name" value="MAJOR FACILITATOR SUPERFAMILY"/>
    <property type="match status" value="1"/>
</dbReference>
<dbReference type="GO" id="GO:0022857">
    <property type="term" value="F:transmembrane transporter activity"/>
    <property type="evidence" value="ECO:0007669"/>
    <property type="project" value="InterPro"/>
</dbReference>
<keyword evidence="2 6" id="KW-0812">Transmembrane</keyword>
<keyword evidence="4 6" id="KW-0472">Membrane</keyword>
<evidence type="ECO:0000256" key="6">
    <source>
        <dbReference type="SAM" id="Phobius"/>
    </source>
</evidence>
<feature type="transmembrane region" description="Helical" evidence="6">
    <location>
        <begin position="464"/>
        <end position="489"/>
    </location>
</feature>